<evidence type="ECO:0000259" key="5">
    <source>
        <dbReference type="PROSITE" id="PS50200"/>
    </source>
</evidence>
<evidence type="ECO:0000256" key="1">
    <source>
        <dbReference type="ARBA" id="ARBA00022658"/>
    </source>
</evidence>
<evidence type="ECO:0000259" key="6">
    <source>
        <dbReference type="PROSITE" id="PS50212"/>
    </source>
</evidence>
<dbReference type="GO" id="GO:0005085">
    <property type="term" value="F:guanyl-nucleotide exchange factor activity"/>
    <property type="evidence" value="ECO:0007669"/>
    <property type="project" value="UniProtKB-KW"/>
</dbReference>
<dbReference type="EMBL" id="FR904301">
    <property type="protein sequence ID" value="CDQ58299.1"/>
    <property type="molecule type" value="Genomic_DNA"/>
</dbReference>
<feature type="compositionally biased region" description="Low complexity" evidence="3">
    <location>
        <begin position="596"/>
        <end position="618"/>
    </location>
</feature>
<dbReference type="Pfam" id="PF00618">
    <property type="entry name" value="RasGEF_N"/>
    <property type="match status" value="1"/>
</dbReference>
<feature type="domain" description="N-terminal Ras-GEF" evidence="6">
    <location>
        <begin position="55"/>
        <end position="188"/>
    </location>
</feature>
<dbReference type="SMART" id="SM00229">
    <property type="entry name" value="RasGEFN"/>
    <property type="match status" value="1"/>
</dbReference>
<feature type="domain" description="Ras-associating" evidence="5">
    <location>
        <begin position="649"/>
        <end position="736"/>
    </location>
</feature>
<dbReference type="Pfam" id="PF00617">
    <property type="entry name" value="RasGEF"/>
    <property type="match status" value="1"/>
</dbReference>
<dbReference type="InterPro" id="IPR000159">
    <property type="entry name" value="RA_dom"/>
</dbReference>
<dbReference type="Pfam" id="PF00788">
    <property type="entry name" value="RA"/>
    <property type="match status" value="1"/>
</dbReference>
<dbReference type="InterPro" id="IPR008937">
    <property type="entry name" value="Ras-like_GEF"/>
</dbReference>
<evidence type="ECO:0000313" key="8">
    <source>
        <dbReference type="Proteomes" id="UP000193380"/>
    </source>
</evidence>
<keyword evidence="1 2" id="KW-0344">Guanine-nucleotide releasing factor</keyword>
<evidence type="ECO:0000259" key="4">
    <source>
        <dbReference type="PROSITE" id="PS50009"/>
    </source>
</evidence>
<dbReference type="InterPro" id="IPR000651">
    <property type="entry name" value="Ras-like_Gua-exchang_fac_N"/>
</dbReference>
<dbReference type="Gene3D" id="3.10.20.90">
    <property type="entry name" value="Phosphatidylinositol 3-kinase Catalytic Subunit, Chain A, domain 1"/>
    <property type="match status" value="1"/>
</dbReference>
<feature type="compositionally biased region" description="Low complexity" evidence="3">
    <location>
        <begin position="558"/>
        <end position="567"/>
    </location>
</feature>
<evidence type="ECO:0000256" key="2">
    <source>
        <dbReference type="PROSITE-ProRule" id="PRU00168"/>
    </source>
</evidence>
<dbReference type="SUPFAM" id="SSF48366">
    <property type="entry name" value="Ras GEF"/>
    <property type="match status" value="1"/>
</dbReference>
<dbReference type="PROSITE" id="PS50212">
    <property type="entry name" value="RASGEF_NTER"/>
    <property type="match status" value="1"/>
</dbReference>
<dbReference type="PANTHER" id="PTHR23113:SF220">
    <property type="entry name" value="RAL GUANINE NUCLEOTIDE DISSOCIATION STIMULATOR-LIKE 3"/>
    <property type="match status" value="1"/>
</dbReference>
<protein>
    <recommendedName>
        <fullName evidence="9">Ral guanine nucleotide dissociation stimulator-like 1</fullName>
    </recommendedName>
</protein>
<reference evidence="7" key="1">
    <citation type="journal article" date="2014" name="Nat. Commun.">
        <title>The rainbow trout genome provides novel insights into evolution after whole-genome duplication in vertebrates.</title>
        <authorList>
            <person name="Berthelot C."/>
            <person name="Brunet F."/>
            <person name="Chalopin D."/>
            <person name="Juanchich A."/>
            <person name="Bernard M."/>
            <person name="Noel B."/>
            <person name="Bento P."/>
            <person name="Da Silva C."/>
            <person name="Labadie K."/>
            <person name="Alberti A."/>
            <person name="Aury J.M."/>
            <person name="Louis A."/>
            <person name="Dehais P."/>
            <person name="Bardou P."/>
            <person name="Montfort J."/>
            <person name="Klopp C."/>
            <person name="Cabau C."/>
            <person name="Gaspin C."/>
            <person name="Thorgaard G.H."/>
            <person name="Boussaha M."/>
            <person name="Quillet E."/>
            <person name="Guyomard R."/>
            <person name="Galiana D."/>
            <person name="Bobe J."/>
            <person name="Volff J.N."/>
            <person name="Genet C."/>
            <person name="Wincker P."/>
            <person name="Jaillon O."/>
            <person name="Roest Crollius H."/>
            <person name="Guiguen Y."/>
        </authorList>
    </citation>
    <scope>NUCLEOTIDE SEQUENCE [LARGE SCALE GENOMIC DNA]</scope>
</reference>
<reference evidence="7" key="2">
    <citation type="submission" date="2014-03" db="EMBL/GenBank/DDBJ databases">
        <authorList>
            <person name="Genoscope - CEA"/>
        </authorList>
    </citation>
    <scope>NUCLEOTIDE SEQUENCE</scope>
</reference>
<accession>A0A060VZA2</accession>
<dbReference type="Gene3D" id="1.20.870.10">
    <property type="entry name" value="Son of sevenless (SoS) protein Chain: S domain 1"/>
    <property type="match status" value="1"/>
</dbReference>
<evidence type="ECO:0008006" key="9">
    <source>
        <dbReference type="Google" id="ProtNLM"/>
    </source>
</evidence>
<dbReference type="PROSITE" id="PS50009">
    <property type="entry name" value="RASGEF_CAT"/>
    <property type="match status" value="1"/>
</dbReference>
<evidence type="ECO:0000256" key="3">
    <source>
        <dbReference type="SAM" id="MobiDB-lite"/>
    </source>
</evidence>
<dbReference type="InterPro" id="IPR023578">
    <property type="entry name" value="Ras_GEF_dom_sf"/>
</dbReference>
<gene>
    <name evidence="7" type="ORF">GSONMT00077476001</name>
</gene>
<feature type="region of interest" description="Disordered" evidence="3">
    <location>
        <begin position="550"/>
        <end position="580"/>
    </location>
</feature>
<dbReference type="InterPro" id="IPR001895">
    <property type="entry name" value="RASGEF_cat_dom"/>
</dbReference>
<dbReference type="STRING" id="8022.A0A060VZA2"/>
<dbReference type="CDD" id="cd00155">
    <property type="entry name" value="RasGEF"/>
    <property type="match status" value="1"/>
</dbReference>
<sequence length="761" mass="84902">MGKWEISMNPVQEWGEEFEEGALYGITLRREPVQIPASPTEARPCVAFVQYRTCKVRRLKAATLNRLVSHLLDPCCQEPDYRRIFLSTYQTFTTTSALIELLFQRWAMSLSLQDNGASDVYNSEYIVSSRCLLRRLLPLIQTWLEEYSEDFRDPPQHPSLRLLLDHLHSLSSLCSLAQRSETLLKKFHREEMDTGGHSSQAEVNQEDEGSGEEVLEWDSPLDQGDIMDFSVTGIAEQLTRLDAGLFGKVVPYQCLGCVWSQRDKKENLSATVSATIAQFNEVTNRVITSLLCRPTSSPTSVHRASSPAQRACVIEKWIRVGQECRQLKNFSSLRAILSALQSNAVYRLRKTWAAVCRDSVAIFDNLCETFPDENCVLSNREISVEDGSQTAMDNISPKISKRCPIARQMSTSGGVVPYLGTYLTILTMLDTALPDTVEGGLINFEKRRREFEILSQIRQLQASCSQYNLPHHTRITAWLQGQKLLTDQESYELSRNLEPPIDLCSPSAWSHRLLSKKLFLGLIARTRFFSSAHKCSIGLRSGLLSEGSSRKTHADQISVSSSGSSGSEMEDLSTPPSTLRLQSLSSSCQNVAEALPSSPDGSTPSSCSSSSQPDLSAPVAANPKPMLASRHKRSVSMTSLPLYNRQVADSCIVRVSVEAGNGNMYKSILLTSQDKTAQVIQRALEKHNLEHLTCQDFTLTQLISQERELLIPDKANVFYAMCTSANFDFVLHQCPLGQKKPLCATSSLGRYSNDFNFGNLF</sequence>
<dbReference type="SMART" id="SM00147">
    <property type="entry name" value="RasGEF"/>
    <property type="match status" value="1"/>
</dbReference>
<dbReference type="SMART" id="SM00314">
    <property type="entry name" value="RA"/>
    <property type="match status" value="1"/>
</dbReference>
<feature type="region of interest" description="Disordered" evidence="3">
    <location>
        <begin position="191"/>
        <end position="214"/>
    </location>
</feature>
<dbReference type="PANTHER" id="PTHR23113">
    <property type="entry name" value="GUANINE NUCLEOTIDE EXCHANGE FACTOR"/>
    <property type="match status" value="1"/>
</dbReference>
<feature type="compositionally biased region" description="Acidic residues" evidence="3">
    <location>
        <begin position="204"/>
        <end position="214"/>
    </location>
</feature>
<feature type="region of interest" description="Disordered" evidence="3">
    <location>
        <begin position="592"/>
        <end position="622"/>
    </location>
</feature>
<proteinExistence type="predicted"/>
<dbReference type="PROSITE" id="PS50200">
    <property type="entry name" value="RA"/>
    <property type="match status" value="1"/>
</dbReference>
<evidence type="ECO:0000313" key="7">
    <source>
        <dbReference type="EMBL" id="CDQ58299.1"/>
    </source>
</evidence>
<name>A0A060VZA2_ONCMY</name>
<dbReference type="InterPro" id="IPR029071">
    <property type="entry name" value="Ubiquitin-like_domsf"/>
</dbReference>
<dbReference type="AlphaFoldDB" id="A0A060VZA2"/>
<dbReference type="InterPro" id="IPR036964">
    <property type="entry name" value="RASGEF_cat_dom_sf"/>
</dbReference>
<dbReference type="PaxDb" id="8022-A0A060VZA2"/>
<dbReference type="Proteomes" id="UP000193380">
    <property type="component" value="Unassembled WGS sequence"/>
</dbReference>
<dbReference type="CDD" id="cd06224">
    <property type="entry name" value="REM"/>
    <property type="match status" value="1"/>
</dbReference>
<feature type="domain" description="Ras-GEF" evidence="4">
    <location>
        <begin position="230"/>
        <end position="500"/>
    </location>
</feature>
<dbReference type="SUPFAM" id="SSF54236">
    <property type="entry name" value="Ubiquitin-like"/>
    <property type="match status" value="1"/>
</dbReference>
<organism evidence="7 8">
    <name type="scientific">Oncorhynchus mykiss</name>
    <name type="common">Rainbow trout</name>
    <name type="synonym">Salmo gairdneri</name>
    <dbReference type="NCBI Taxonomy" id="8022"/>
    <lineage>
        <taxon>Eukaryota</taxon>
        <taxon>Metazoa</taxon>
        <taxon>Chordata</taxon>
        <taxon>Craniata</taxon>
        <taxon>Vertebrata</taxon>
        <taxon>Euteleostomi</taxon>
        <taxon>Actinopterygii</taxon>
        <taxon>Neopterygii</taxon>
        <taxon>Teleostei</taxon>
        <taxon>Protacanthopterygii</taxon>
        <taxon>Salmoniformes</taxon>
        <taxon>Salmonidae</taxon>
        <taxon>Salmoninae</taxon>
        <taxon>Oncorhynchus</taxon>
    </lineage>
</organism>
<dbReference type="GO" id="GO:0007265">
    <property type="term" value="P:Ras protein signal transduction"/>
    <property type="evidence" value="ECO:0007669"/>
    <property type="project" value="TreeGrafter"/>
</dbReference>
<dbReference type="GO" id="GO:0005886">
    <property type="term" value="C:plasma membrane"/>
    <property type="evidence" value="ECO:0007669"/>
    <property type="project" value="TreeGrafter"/>
</dbReference>
<dbReference type="Gene3D" id="1.10.840.10">
    <property type="entry name" value="Ras guanine-nucleotide exchange factors catalytic domain"/>
    <property type="match status" value="1"/>
</dbReference>